<name>A0AAE7RWD8_9CAUD</name>
<dbReference type="RefSeq" id="YP_010358735.1">
    <property type="nucleotide sequence ID" value="NC_062765.1"/>
</dbReference>
<proteinExistence type="predicted"/>
<evidence type="ECO:0000313" key="1">
    <source>
        <dbReference type="EMBL" id="QWM89163.1"/>
    </source>
</evidence>
<dbReference type="KEGG" id="vg:75692218"/>
<dbReference type="EMBL" id="MZ130475">
    <property type="protein sequence ID" value="QWM89163.1"/>
    <property type="molecule type" value="Genomic_DNA"/>
</dbReference>
<dbReference type="Proteomes" id="UP000827388">
    <property type="component" value="Segment"/>
</dbReference>
<organism evidence="1 2">
    <name type="scientific">uncultured phage cr30_1</name>
    <dbReference type="NCBI Taxonomy" id="2986411"/>
    <lineage>
        <taxon>Viruses</taxon>
        <taxon>Duplodnaviria</taxon>
        <taxon>Heunggongvirae</taxon>
        <taxon>Uroviricota</taxon>
        <taxon>Caudoviricetes</taxon>
        <taxon>Crassvirales</taxon>
        <taxon>Suoliviridae</taxon>
        <taxon>Boorivirinae</taxon>
        <taxon>Cohcovirus</taxon>
        <taxon>Cohcovirus splanchnicus</taxon>
    </lineage>
</organism>
<dbReference type="GeneID" id="75692218"/>
<accession>A0AAE7RWD8</accession>
<gene>
    <name evidence="1" type="primary">gp_05863</name>
</gene>
<keyword evidence="2" id="KW-1185">Reference proteome</keyword>
<evidence type="ECO:0000313" key="2">
    <source>
        <dbReference type="Proteomes" id="UP000827388"/>
    </source>
</evidence>
<sequence length="59" mass="7150">MRLTFWIYFDNPGEKEKLKKIMDEPCDDFEKNRLIQEEFGVDLLTASRVIDTYYKSIKK</sequence>
<reference evidence="1 2" key="1">
    <citation type="submission" date="2021-04" db="EMBL/GenBank/DDBJ databases">
        <authorList>
            <person name="Shkoporov A.N."/>
            <person name="Stockdale S.R."/>
            <person name="Guerin E."/>
            <person name="Ross R.P."/>
            <person name="Hill C."/>
        </authorList>
    </citation>
    <scope>NUCLEOTIDE SEQUENCE [LARGE SCALE GENOMIC DNA]</scope>
    <source>
        <strain evidence="2">cr30_1</strain>
    </source>
</reference>
<protein>
    <submittedName>
        <fullName evidence="1">Transcriptional regulator/repressor</fullName>
    </submittedName>
</protein>